<organism evidence="1 2">
    <name type="scientific">Mucuna pruriens</name>
    <name type="common">Velvet bean</name>
    <name type="synonym">Dolichos pruriens</name>
    <dbReference type="NCBI Taxonomy" id="157652"/>
    <lineage>
        <taxon>Eukaryota</taxon>
        <taxon>Viridiplantae</taxon>
        <taxon>Streptophyta</taxon>
        <taxon>Embryophyta</taxon>
        <taxon>Tracheophyta</taxon>
        <taxon>Spermatophyta</taxon>
        <taxon>Magnoliopsida</taxon>
        <taxon>eudicotyledons</taxon>
        <taxon>Gunneridae</taxon>
        <taxon>Pentapetalae</taxon>
        <taxon>rosids</taxon>
        <taxon>fabids</taxon>
        <taxon>Fabales</taxon>
        <taxon>Fabaceae</taxon>
        <taxon>Papilionoideae</taxon>
        <taxon>50 kb inversion clade</taxon>
        <taxon>NPAAA clade</taxon>
        <taxon>indigoferoid/millettioid clade</taxon>
        <taxon>Phaseoleae</taxon>
        <taxon>Mucuna</taxon>
    </lineage>
</organism>
<dbReference type="AlphaFoldDB" id="A0A371G4V2"/>
<accession>A0A371G4V2</accession>
<feature type="non-terminal residue" evidence="1">
    <location>
        <position position="1"/>
    </location>
</feature>
<dbReference type="EMBL" id="QJKJ01006782">
    <property type="protein sequence ID" value="RDX85501.1"/>
    <property type="molecule type" value="Genomic_DNA"/>
</dbReference>
<evidence type="ECO:0000313" key="1">
    <source>
        <dbReference type="EMBL" id="RDX85501.1"/>
    </source>
</evidence>
<evidence type="ECO:0000313" key="2">
    <source>
        <dbReference type="Proteomes" id="UP000257109"/>
    </source>
</evidence>
<protein>
    <submittedName>
        <fullName evidence="1">Uncharacterized protein</fullName>
    </submittedName>
</protein>
<comment type="caution">
    <text evidence="1">The sequence shown here is derived from an EMBL/GenBank/DDBJ whole genome shotgun (WGS) entry which is preliminary data.</text>
</comment>
<gene>
    <name evidence="1" type="ORF">CR513_33305</name>
</gene>
<sequence length="103" mass="12078">MFAIIAANHYSYSIDDKTQTQSKKENFGIFHLVAPVCSQNQGIEGEIIKNNTNRYCFKGTSRLGIELIRNDQIEKHVEYSKFERYSETKEIRNPNFEEAKRKK</sequence>
<proteinExistence type="predicted"/>
<keyword evidence="2" id="KW-1185">Reference proteome</keyword>
<dbReference type="Proteomes" id="UP000257109">
    <property type="component" value="Unassembled WGS sequence"/>
</dbReference>
<reference evidence="1" key="1">
    <citation type="submission" date="2018-05" db="EMBL/GenBank/DDBJ databases">
        <title>Draft genome of Mucuna pruriens seed.</title>
        <authorList>
            <person name="Nnadi N.E."/>
            <person name="Vos R."/>
            <person name="Hasami M.H."/>
            <person name="Devisetty U.K."/>
            <person name="Aguiy J.C."/>
        </authorList>
    </citation>
    <scope>NUCLEOTIDE SEQUENCE [LARGE SCALE GENOMIC DNA]</scope>
    <source>
        <strain evidence="1">JCA_2017</strain>
    </source>
</reference>
<name>A0A371G4V2_MUCPR</name>